<gene>
    <name evidence="1" type="ORF">RO3G_10710</name>
</gene>
<name>I1CC20_RHIO9</name>
<dbReference type="GeneID" id="93617676"/>
<dbReference type="EMBL" id="CH476739">
    <property type="protein sequence ID" value="EIE86000.1"/>
    <property type="molecule type" value="Genomic_DNA"/>
</dbReference>
<keyword evidence="2" id="KW-1185">Reference proteome</keyword>
<dbReference type="InParanoid" id="I1CC20"/>
<proteinExistence type="predicted"/>
<dbReference type="OrthoDB" id="2272006at2759"/>
<dbReference type="Proteomes" id="UP000009138">
    <property type="component" value="Unassembled WGS sequence"/>
</dbReference>
<accession>I1CC20</accession>
<evidence type="ECO:0000313" key="2">
    <source>
        <dbReference type="Proteomes" id="UP000009138"/>
    </source>
</evidence>
<protein>
    <submittedName>
        <fullName evidence="1">Uncharacterized protein</fullName>
    </submittedName>
</protein>
<organism evidence="1 2">
    <name type="scientific">Rhizopus delemar (strain RA 99-880 / ATCC MYA-4621 / FGSC 9543 / NRRL 43880)</name>
    <name type="common">Mucormycosis agent</name>
    <name type="synonym">Rhizopus arrhizus var. delemar</name>
    <dbReference type="NCBI Taxonomy" id="246409"/>
    <lineage>
        <taxon>Eukaryota</taxon>
        <taxon>Fungi</taxon>
        <taxon>Fungi incertae sedis</taxon>
        <taxon>Mucoromycota</taxon>
        <taxon>Mucoromycotina</taxon>
        <taxon>Mucoromycetes</taxon>
        <taxon>Mucorales</taxon>
        <taxon>Mucorineae</taxon>
        <taxon>Rhizopodaceae</taxon>
        <taxon>Rhizopus</taxon>
    </lineage>
</organism>
<sequence length="132" mass="14928">MYEVPLDDLDLVKNIYVAPLNRIVSDYCKPIIQKEDLATIKGYFDICIGSSSSEASPETKYEYEVLMKRQATLQNLKDLDSDIISWLLETPPKNSNTLGAKKKQKIRIISGLPQITLSNKKRISNYSMALEG</sequence>
<dbReference type="RefSeq" id="XP_067521396.1">
    <property type="nucleotide sequence ID" value="XM_067665295.1"/>
</dbReference>
<evidence type="ECO:0000313" key="1">
    <source>
        <dbReference type="EMBL" id="EIE86000.1"/>
    </source>
</evidence>
<dbReference type="AlphaFoldDB" id="I1CC20"/>
<reference evidence="1 2" key="1">
    <citation type="journal article" date="2009" name="PLoS Genet.">
        <title>Genomic analysis of the basal lineage fungus Rhizopus oryzae reveals a whole-genome duplication.</title>
        <authorList>
            <person name="Ma L.-J."/>
            <person name="Ibrahim A.S."/>
            <person name="Skory C."/>
            <person name="Grabherr M.G."/>
            <person name="Burger G."/>
            <person name="Butler M."/>
            <person name="Elias M."/>
            <person name="Idnurm A."/>
            <person name="Lang B.F."/>
            <person name="Sone T."/>
            <person name="Abe A."/>
            <person name="Calvo S.E."/>
            <person name="Corrochano L.M."/>
            <person name="Engels R."/>
            <person name="Fu J."/>
            <person name="Hansberg W."/>
            <person name="Kim J.-M."/>
            <person name="Kodira C.D."/>
            <person name="Koehrsen M.J."/>
            <person name="Liu B."/>
            <person name="Miranda-Saavedra D."/>
            <person name="O'Leary S."/>
            <person name="Ortiz-Castellanos L."/>
            <person name="Poulter R."/>
            <person name="Rodriguez-Romero J."/>
            <person name="Ruiz-Herrera J."/>
            <person name="Shen Y.-Q."/>
            <person name="Zeng Q."/>
            <person name="Galagan J."/>
            <person name="Birren B.W."/>
            <person name="Cuomo C.A."/>
            <person name="Wickes B.L."/>
        </authorList>
    </citation>
    <scope>NUCLEOTIDE SEQUENCE [LARGE SCALE GENOMIC DNA]</scope>
    <source>
        <strain evidence="2">RA 99-880 / ATCC MYA-4621 / FGSC 9543 / NRRL 43880</strain>
    </source>
</reference>
<dbReference type="VEuPathDB" id="FungiDB:RO3G_10710"/>